<sequence length="955" mass="113889">MSLPNHSKKPDRLMKTLFISQPIIFQSKGLSKSDMVMETGQDFISTKPSAFQTFESQSLQKQMYGIGLNTGRFLDNQEQLRQDKTKKRVLKPGQISTLEPLTQKSSTQNIFQEAENEERKKFIDYTGGPRFENEKQDKLIKYSVVGYQQFMKTHQEKLKLDQKRKNKQYTNNGATDESLIEEQQPLKTSQFSEKIIQQSRKTPKKNRGDQKFLNKRDLVQIMRDTEKRIKEGQKEIEEQERKLPQNVRNAITREERAMKKHEVVKALWENVNIQVSSNCFRQPEETIMARSDQYREKNQMVQALELCKGDDEKNNSRYWYLRLRWYDHKDSRPPFTLLTQKNSQQSERKFENRLTNRFVTDTEAERLYQQQQFVLSDIQSNFNAKLIENPFKQVETVISEQKLKSQEKSLSNQSNLQDSPKSKLYSTKLEQMYHQKLKEKPKKKFVDCQDYLSLIGESQYQRELRMLKREIWQDQVSRYCFDYNIYFNEFIYVFYRNLIGIMQIFYISSQWNERRLEKCLEFIQEITDHKYIPPFFQNSVCRIEQLQVYLQSYGIDTQIYELKDLIGRLGGFEDRLLFSQFQDRYLRQSGNNIEKKEAEISFLRLLYEEIQLERQLDDQRVRIFKRWDYNLDILYNKLSSGSNSVDFNKMKKFFVRIRQNLIDEEIKILLKRVGNGDGTIMSLDDFRQALKTQKQRAMDKIQIPMMKTSIVFNKQINNTSYMDRLRRRYKPLQTTQSFIQKDGCQTPRAKTPTPCHNTELKQTRTKTPNQLTEQKVYVNESKEINTLMSIYLNQQRCLQNVLMQLDEVTLLKSLNSIDWHKEWQTFSVNSQGISYEHFINILTYYDQRKPFKDKINIIDLPTSALTVADNLFQLLRDQENQLQKSRLQYSKQDQINSLDKYFVKGYMDVLDILQILQKCTITNVSLQDAELIIARFNQFNGNKQITKEVFLNTIT</sequence>
<keyword evidence="1" id="KW-0175">Coiled coil</keyword>
<accession>A0A8S1Y7J2</accession>
<dbReference type="AlphaFoldDB" id="A0A8S1Y7J2"/>
<evidence type="ECO:0000313" key="4">
    <source>
        <dbReference type="Proteomes" id="UP000689195"/>
    </source>
</evidence>
<evidence type="ECO:0000256" key="2">
    <source>
        <dbReference type="SAM" id="MobiDB-lite"/>
    </source>
</evidence>
<name>A0A8S1Y7J2_9CILI</name>
<proteinExistence type="predicted"/>
<evidence type="ECO:0000256" key="1">
    <source>
        <dbReference type="SAM" id="Coils"/>
    </source>
</evidence>
<dbReference type="EMBL" id="CAJJDO010000159">
    <property type="protein sequence ID" value="CAD8210396.1"/>
    <property type="molecule type" value="Genomic_DNA"/>
</dbReference>
<feature type="compositionally biased region" description="Polar residues" evidence="2">
    <location>
        <begin position="185"/>
        <end position="200"/>
    </location>
</feature>
<keyword evidence="4" id="KW-1185">Reference proteome</keyword>
<feature type="coiled-coil region" evidence="1">
    <location>
        <begin position="215"/>
        <end position="242"/>
    </location>
</feature>
<feature type="region of interest" description="Disordered" evidence="2">
    <location>
        <begin position="158"/>
        <end position="210"/>
    </location>
</feature>
<protein>
    <submittedName>
        <fullName evidence="3">Uncharacterized protein</fullName>
    </submittedName>
</protein>
<gene>
    <name evidence="3" type="ORF">PPENT_87.1.T1590040</name>
</gene>
<evidence type="ECO:0000313" key="3">
    <source>
        <dbReference type="EMBL" id="CAD8210396.1"/>
    </source>
</evidence>
<reference evidence="3" key="1">
    <citation type="submission" date="2021-01" db="EMBL/GenBank/DDBJ databases">
        <authorList>
            <consortium name="Genoscope - CEA"/>
            <person name="William W."/>
        </authorList>
    </citation>
    <scope>NUCLEOTIDE SEQUENCE</scope>
</reference>
<dbReference type="Proteomes" id="UP000689195">
    <property type="component" value="Unassembled WGS sequence"/>
</dbReference>
<comment type="caution">
    <text evidence="3">The sequence shown here is derived from an EMBL/GenBank/DDBJ whole genome shotgun (WGS) entry which is preliminary data.</text>
</comment>
<organism evidence="3 4">
    <name type="scientific">Paramecium pentaurelia</name>
    <dbReference type="NCBI Taxonomy" id="43138"/>
    <lineage>
        <taxon>Eukaryota</taxon>
        <taxon>Sar</taxon>
        <taxon>Alveolata</taxon>
        <taxon>Ciliophora</taxon>
        <taxon>Intramacronucleata</taxon>
        <taxon>Oligohymenophorea</taxon>
        <taxon>Peniculida</taxon>
        <taxon>Parameciidae</taxon>
        <taxon>Paramecium</taxon>
    </lineage>
</organism>
<dbReference type="OrthoDB" id="301697at2759"/>